<dbReference type="InterPro" id="IPR050415">
    <property type="entry name" value="MRET"/>
</dbReference>
<dbReference type="PANTHER" id="PTHR47354:SF5">
    <property type="entry name" value="PROTEIN RFBI"/>
    <property type="match status" value="1"/>
</dbReference>
<gene>
    <name evidence="2" type="ORF">GCM10011339_26730</name>
</gene>
<keyword evidence="3" id="KW-1185">Reference proteome</keyword>
<name>A0ABQ1V472_9BACT</name>
<evidence type="ECO:0000259" key="1">
    <source>
        <dbReference type="Pfam" id="PF00175"/>
    </source>
</evidence>
<feature type="domain" description="Oxidoreductase FAD/NAD(P)-binding" evidence="1">
    <location>
        <begin position="57"/>
        <end position="160"/>
    </location>
</feature>
<dbReference type="SUPFAM" id="SSF52343">
    <property type="entry name" value="Ferredoxin reductase-like, C-terminal NADP-linked domain"/>
    <property type="match status" value="1"/>
</dbReference>
<dbReference type="InterPro" id="IPR017938">
    <property type="entry name" value="Riboflavin_synthase-like_b-brl"/>
</dbReference>
<dbReference type="Proteomes" id="UP000647339">
    <property type="component" value="Unassembled WGS sequence"/>
</dbReference>
<dbReference type="Gene3D" id="3.40.50.80">
    <property type="entry name" value="Nucleotide-binding domain of ferredoxin-NADP reductase (FNR) module"/>
    <property type="match status" value="1"/>
</dbReference>
<comment type="caution">
    <text evidence="2">The sequence shown here is derived from an EMBL/GenBank/DDBJ whole genome shotgun (WGS) entry which is preliminary data.</text>
</comment>
<reference evidence="3" key="1">
    <citation type="journal article" date="2019" name="Int. J. Syst. Evol. Microbiol.">
        <title>The Global Catalogue of Microorganisms (GCM) 10K type strain sequencing project: providing services to taxonomists for standard genome sequencing and annotation.</title>
        <authorList>
            <consortium name="The Broad Institute Genomics Platform"/>
            <consortium name="The Broad Institute Genome Sequencing Center for Infectious Disease"/>
            <person name="Wu L."/>
            <person name="Ma J."/>
        </authorList>
    </citation>
    <scope>NUCLEOTIDE SEQUENCE [LARGE SCALE GENOMIC DNA]</scope>
    <source>
        <strain evidence="3">CGMCC 1.15407</strain>
    </source>
</reference>
<proteinExistence type="predicted"/>
<dbReference type="RefSeq" id="WP_137403595.1">
    <property type="nucleotide sequence ID" value="NZ_BMIU01000012.1"/>
</dbReference>
<dbReference type="PANTHER" id="PTHR47354">
    <property type="entry name" value="NADH OXIDOREDUCTASE HCR"/>
    <property type="match status" value="1"/>
</dbReference>
<sequence length="192" mass="21680">MISNKEYLRISVKRESGNPAGKVSNYLHDEVKVGEIVNIGMPSGEFVLRQSDRPVLLIAGGVGITPLLPMYKCLAWSERNTVLIQCSPNSATVPFKEEIEAIKSPNVHHLTGYSEPLPGDDISDPDLFTGFLTRSILENFRPDGDLEVYFCGPKKFMQLVTQLLDEMNIQEKRRYFEFFGPAETLRNLERIS</sequence>
<dbReference type="Gene3D" id="2.40.30.10">
    <property type="entry name" value="Translation factors"/>
    <property type="match status" value="1"/>
</dbReference>
<organism evidence="2 3">
    <name type="scientific">Echinicola rosea</name>
    <dbReference type="NCBI Taxonomy" id="1807691"/>
    <lineage>
        <taxon>Bacteria</taxon>
        <taxon>Pseudomonadati</taxon>
        <taxon>Bacteroidota</taxon>
        <taxon>Cytophagia</taxon>
        <taxon>Cytophagales</taxon>
        <taxon>Cyclobacteriaceae</taxon>
        <taxon>Echinicola</taxon>
    </lineage>
</organism>
<dbReference type="EMBL" id="BMIU01000012">
    <property type="protein sequence ID" value="GGF36869.1"/>
    <property type="molecule type" value="Genomic_DNA"/>
</dbReference>
<dbReference type="InterPro" id="IPR039261">
    <property type="entry name" value="FNR_nucleotide-bd"/>
</dbReference>
<protein>
    <recommendedName>
        <fullName evidence="1">Oxidoreductase FAD/NAD(P)-binding domain-containing protein</fullName>
    </recommendedName>
</protein>
<evidence type="ECO:0000313" key="2">
    <source>
        <dbReference type="EMBL" id="GGF36869.1"/>
    </source>
</evidence>
<dbReference type="InterPro" id="IPR001433">
    <property type="entry name" value="OxRdtase_FAD/NAD-bd"/>
</dbReference>
<dbReference type="PRINTS" id="PR00409">
    <property type="entry name" value="PHDIOXRDTASE"/>
</dbReference>
<accession>A0ABQ1V472</accession>
<dbReference type="SUPFAM" id="SSF63380">
    <property type="entry name" value="Riboflavin synthase domain-like"/>
    <property type="match status" value="1"/>
</dbReference>
<dbReference type="Pfam" id="PF00175">
    <property type="entry name" value="NAD_binding_1"/>
    <property type="match status" value="1"/>
</dbReference>
<evidence type="ECO:0000313" key="3">
    <source>
        <dbReference type="Proteomes" id="UP000647339"/>
    </source>
</evidence>